<reference evidence="2" key="2">
    <citation type="journal article" date="2022" name="BMC Genomics">
        <title>Comparative genome analysis of mycobacteria focusing on tRNA and non-coding RNA.</title>
        <authorList>
            <person name="Behra P.R.K."/>
            <person name="Pettersson B.M.F."/>
            <person name="Ramesh M."/>
            <person name="Das S."/>
            <person name="Dasgupta S."/>
            <person name="Kirsebom L.A."/>
        </authorList>
    </citation>
    <scope>NUCLEOTIDE SEQUENCE</scope>
    <source>
        <strain evidence="2">DSM 44838</strain>
    </source>
</reference>
<dbReference type="AlphaFoldDB" id="A0A9X2YZ18"/>
<comment type="function">
    <text evidence="1">Required for regulated cell division, cell wall synthesis and the maintenance of cell shape.</text>
</comment>
<comment type="caution">
    <text evidence="2">The sequence shown here is derived from an EMBL/GenBank/DDBJ whole genome shotgun (WGS) entry which is preliminary data.</text>
</comment>
<dbReference type="RefSeq" id="WP_263995466.1">
    <property type="nucleotide sequence ID" value="NZ_JACKVK010000005.1"/>
</dbReference>
<protein>
    <recommendedName>
        <fullName evidence="1">Cell wall synthesis protein CwsA</fullName>
    </recommendedName>
    <alternativeName>
        <fullName evidence="1">Cell wall synthesis and cell shape protein A</fullName>
    </alternativeName>
</protein>
<dbReference type="Pfam" id="PF10814">
    <property type="entry name" value="CwsA"/>
    <property type="match status" value="1"/>
</dbReference>
<gene>
    <name evidence="1 2" type="primary">cwsA</name>
    <name evidence="2" type="ORF">H7K45_09085</name>
</gene>
<keyword evidence="1" id="KW-0472">Membrane</keyword>
<feature type="transmembrane region" description="Helical" evidence="1">
    <location>
        <begin position="104"/>
        <end position="124"/>
    </location>
</feature>
<keyword evidence="3" id="KW-1185">Reference proteome</keyword>
<dbReference type="GO" id="GO:0051301">
    <property type="term" value="P:cell division"/>
    <property type="evidence" value="ECO:0007669"/>
    <property type="project" value="UniProtKB-UniRule"/>
</dbReference>
<dbReference type="EMBL" id="JACKVK010000005">
    <property type="protein sequence ID" value="MCV7420689.1"/>
    <property type="molecule type" value="Genomic_DNA"/>
</dbReference>
<dbReference type="InterPro" id="IPR024245">
    <property type="entry name" value="CwsA"/>
</dbReference>
<name>A0A9X2YZ18_9MYCO</name>
<keyword evidence="1" id="KW-1133">Transmembrane helix</keyword>
<keyword evidence="1" id="KW-0132">Cell division</keyword>
<dbReference type="Proteomes" id="UP001141629">
    <property type="component" value="Unassembled WGS sequence"/>
</dbReference>
<comment type="similarity">
    <text evidence="1">Belongs to the CwsA family.</text>
</comment>
<evidence type="ECO:0000313" key="3">
    <source>
        <dbReference type="Proteomes" id="UP001141629"/>
    </source>
</evidence>
<dbReference type="GO" id="GO:0005886">
    <property type="term" value="C:plasma membrane"/>
    <property type="evidence" value="ECO:0007669"/>
    <property type="project" value="UniProtKB-SubCell"/>
</dbReference>
<dbReference type="GO" id="GO:0008360">
    <property type="term" value="P:regulation of cell shape"/>
    <property type="evidence" value="ECO:0007669"/>
    <property type="project" value="UniProtKB-UniRule"/>
</dbReference>
<organism evidence="2 3">
    <name type="scientific">Mycobacterium yunnanensis</name>
    <dbReference type="NCBI Taxonomy" id="368477"/>
    <lineage>
        <taxon>Bacteria</taxon>
        <taxon>Bacillati</taxon>
        <taxon>Actinomycetota</taxon>
        <taxon>Actinomycetes</taxon>
        <taxon>Mycobacteriales</taxon>
        <taxon>Mycobacteriaceae</taxon>
        <taxon>Mycobacterium</taxon>
    </lineage>
</organism>
<evidence type="ECO:0000256" key="1">
    <source>
        <dbReference type="HAMAP-Rule" id="MF_00927"/>
    </source>
</evidence>
<comment type="subcellular location">
    <subcellularLocation>
        <location evidence="1">Cell membrane</location>
        <topology evidence="1">Single-pass membrane protein</topology>
    </subcellularLocation>
    <text evidence="1">Localizes to poles and midcell sites.</text>
</comment>
<keyword evidence="1" id="KW-0131">Cell cycle</keyword>
<dbReference type="GO" id="GO:0042546">
    <property type="term" value="P:cell wall biogenesis"/>
    <property type="evidence" value="ECO:0007669"/>
    <property type="project" value="UniProtKB-UniRule"/>
</dbReference>
<proteinExistence type="inferred from homology"/>
<sequence length="145" mass="15336">MSPTITAVRLTPAARIARGLKYSTVGPVDITRGAAGVALNSTRSSVSWAADRYRRDRLKSRLAKELAAAQNAIAGEFAVAQDVVTGLPDTIRAARRARRRPRPLMVLGAGVAVLAVGAVSFSIIRRSTQPEPSPLPPSVDSTPRP</sequence>
<keyword evidence="1" id="KW-0133">Cell shape</keyword>
<keyword evidence="1" id="KW-0812">Transmembrane</keyword>
<keyword evidence="1" id="KW-1003">Cell membrane</keyword>
<dbReference type="HAMAP" id="MF_00927">
    <property type="entry name" value="CwsA"/>
    <property type="match status" value="1"/>
</dbReference>
<evidence type="ECO:0000313" key="2">
    <source>
        <dbReference type="EMBL" id="MCV7420689.1"/>
    </source>
</evidence>
<reference evidence="2" key="1">
    <citation type="submission" date="2020-07" db="EMBL/GenBank/DDBJ databases">
        <authorList>
            <person name="Pettersson B.M.F."/>
            <person name="Behra P.R.K."/>
            <person name="Ramesh M."/>
            <person name="Das S."/>
            <person name="Dasgupta S."/>
            <person name="Kirsebom L.A."/>
        </authorList>
    </citation>
    <scope>NUCLEOTIDE SEQUENCE</scope>
    <source>
        <strain evidence="2">DSM 44838</strain>
    </source>
</reference>
<accession>A0A9X2YZ18</accession>